<dbReference type="Gene3D" id="3.40.640.10">
    <property type="entry name" value="Type I PLP-dependent aspartate aminotransferase-like (Major domain)"/>
    <property type="match status" value="1"/>
</dbReference>
<dbReference type="EMBL" id="BSDR01000001">
    <property type="protein sequence ID" value="GLI34268.1"/>
    <property type="molecule type" value="Genomic_DNA"/>
</dbReference>
<feature type="domain" description="Aminotransferase class I/classII large" evidence="1">
    <location>
        <begin position="33"/>
        <end position="351"/>
    </location>
</feature>
<keyword evidence="2" id="KW-0808">Transferase</keyword>
<keyword evidence="2" id="KW-0032">Aminotransferase</keyword>
<gene>
    <name evidence="2" type="ORF">DAMNIGENAA_17010</name>
</gene>
<dbReference type="InterPro" id="IPR015422">
    <property type="entry name" value="PyrdxlP-dep_Trfase_small"/>
</dbReference>
<dbReference type="SUPFAM" id="SSF53383">
    <property type="entry name" value="PLP-dependent transferases"/>
    <property type="match status" value="1"/>
</dbReference>
<reference evidence="2" key="1">
    <citation type="submission" date="2022-12" db="EMBL/GenBank/DDBJ databases">
        <title>Reference genome sequencing for broad-spectrum identification of bacterial and archaeal isolates by mass spectrometry.</title>
        <authorList>
            <person name="Sekiguchi Y."/>
            <person name="Tourlousse D.M."/>
        </authorList>
    </citation>
    <scope>NUCLEOTIDE SEQUENCE</scope>
    <source>
        <strain evidence="2">ASRB1</strain>
    </source>
</reference>
<dbReference type="PANTHER" id="PTHR43510:SF1">
    <property type="entry name" value="AMINOTRANSFERASE FUNCTION, HYPOTHETICAL (EUROFUNG)"/>
    <property type="match status" value="1"/>
</dbReference>
<dbReference type="Proteomes" id="UP001144372">
    <property type="component" value="Unassembled WGS sequence"/>
</dbReference>
<evidence type="ECO:0000313" key="2">
    <source>
        <dbReference type="EMBL" id="GLI34268.1"/>
    </source>
</evidence>
<accession>A0A9W6D479</accession>
<dbReference type="PANTHER" id="PTHR43510">
    <property type="entry name" value="AMINOTRANSFERASE FUNCTION, HYPOTHETICAL (EUROFUNG)"/>
    <property type="match status" value="1"/>
</dbReference>
<dbReference type="GO" id="GO:0030170">
    <property type="term" value="F:pyridoxal phosphate binding"/>
    <property type="evidence" value="ECO:0007669"/>
    <property type="project" value="InterPro"/>
</dbReference>
<dbReference type="CDD" id="cd00609">
    <property type="entry name" value="AAT_like"/>
    <property type="match status" value="1"/>
</dbReference>
<organism evidence="2 3">
    <name type="scientific">Desulforhabdus amnigena</name>
    <dbReference type="NCBI Taxonomy" id="40218"/>
    <lineage>
        <taxon>Bacteria</taxon>
        <taxon>Pseudomonadati</taxon>
        <taxon>Thermodesulfobacteriota</taxon>
        <taxon>Syntrophobacteria</taxon>
        <taxon>Syntrophobacterales</taxon>
        <taxon>Syntrophobacteraceae</taxon>
        <taxon>Desulforhabdus</taxon>
    </lineage>
</organism>
<dbReference type="InterPro" id="IPR015424">
    <property type="entry name" value="PyrdxlP-dep_Trfase"/>
</dbReference>
<keyword evidence="3" id="KW-1185">Reference proteome</keyword>
<dbReference type="AlphaFoldDB" id="A0A9W6D479"/>
<dbReference type="InterPro" id="IPR015421">
    <property type="entry name" value="PyrdxlP-dep_Trfase_major"/>
</dbReference>
<dbReference type="RefSeq" id="WP_281793525.1">
    <property type="nucleotide sequence ID" value="NZ_BSDR01000001.1"/>
</dbReference>
<comment type="caution">
    <text evidence="2">The sequence shown here is derived from an EMBL/GenBank/DDBJ whole genome shotgun (WGS) entry which is preliminary data.</text>
</comment>
<dbReference type="Pfam" id="PF00155">
    <property type="entry name" value="Aminotran_1_2"/>
    <property type="match status" value="1"/>
</dbReference>
<evidence type="ECO:0000313" key="3">
    <source>
        <dbReference type="Proteomes" id="UP001144372"/>
    </source>
</evidence>
<sequence>MKVPPFRLERYFAEHEFNAPFLLCCSDCESLTVKELLALEPGAMEGLQDLWLGYTESQGGAALRQRIAGLYNTISPEDILVHAGAEEAIFNFMNVTLERGDHVIVHAPCYQSLSDVAASIGCQVTEWKASRERDWELDLDVLRKNLKPHTKAVIINCPHNPTGYLMDRETFQELVRLSREHGFIIFSDEVYRGLEYLESDRLPALCDVDERGVSLGVMSKSFGLAGLRIGWIATRNADLRRKMAAFKDYTTICSSAPSEYLATVALKHADFLISRNLRIIGGNLQLLDAFFERNGTLFRWVPPKAGPLAFPGLSDAVNVEAFCRDVLQKAGVLLLPGTIFGKEYNHFRIGFGRANLPECIEKFEDYLNRYRPRG</sequence>
<protein>
    <submittedName>
        <fullName evidence="2">Aminotransferase</fullName>
    </submittedName>
</protein>
<proteinExistence type="predicted"/>
<dbReference type="GO" id="GO:0008483">
    <property type="term" value="F:transaminase activity"/>
    <property type="evidence" value="ECO:0007669"/>
    <property type="project" value="UniProtKB-KW"/>
</dbReference>
<dbReference type="Gene3D" id="3.90.1150.10">
    <property type="entry name" value="Aspartate Aminotransferase, domain 1"/>
    <property type="match status" value="1"/>
</dbReference>
<name>A0A9W6D479_9BACT</name>
<dbReference type="InterPro" id="IPR004839">
    <property type="entry name" value="Aminotransferase_I/II_large"/>
</dbReference>
<evidence type="ECO:0000259" key="1">
    <source>
        <dbReference type="Pfam" id="PF00155"/>
    </source>
</evidence>